<dbReference type="InterPro" id="IPR037171">
    <property type="entry name" value="NagB/RpiA_transferase-like"/>
</dbReference>
<dbReference type="Gene3D" id="3.40.50.1360">
    <property type="match status" value="1"/>
</dbReference>
<dbReference type="InterPro" id="IPR001034">
    <property type="entry name" value="DeoR_HTH"/>
</dbReference>
<dbReference type="InterPro" id="IPR018356">
    <property type="entry name" value="Tscrpt_reg_HTH_DeoR_CS"/>
</dbReference>
<keyword evidence="1" id="KW-0805">Transcription regulation</keyword>
<evidence type="ECO:0000313" key="5">
    <source>
        <dbReference type="EMBL" id="HAR52157.1"/>
    </source>
</evidence>
<name>A0A348WC95_9RHOB</name>
<keyword evidence="2" id="KW-0238">DNA-binding</keyword>
<dbReference type="InterPro" id="IPR036388">
    <property type="entry name" value="WH-like_DNA-bd_sf"/>
</dbReference>
<organism evidence="5 6">
    <name type="scientific">Roseovarius nubinhibens</name>
    <dbReference type="NCBI Taxonomy" id="314263"/>
    <lineage>
        <taxon>Bacteria</taxon>
        <taxon>Pseudomonadati</taxon>
        <taxon>Pseudomonadota</taxon>
        <taxon>Alphaproteobacteria</taxon>
        <taxon>Rhodobacterales</taxon>
        <taxon>Roseobacteraceae</taxon>
        <taxon>Roseovarius</taxon>
    </lineage>
</organism>
<evidence type="ECO:0000256" key="3">
    <source>
        <dbReference type="ARBA" id="ARBA00023163"/>
    </source>
</evidence>
<evidence type="ECO:0000256" key="1">
    <source>
        <dbReference type="ARBA" id="ARBA00023015"/>
    </source>
</evidence>
<proteinExistence type="predicted"/>
<dbReference type="PANTHER" id="PTHR30363">
    <property type="entry name" value="HTH-TYPE TRANSCRIPTIONAL REGULATOR SRLR-RELATED"/>
    <property type="match status" value="1"/>
</dbReference>
<dbReference type="PANTHER" id="PTHR30363:SF44">
    <property type="entry name" value="AGA OPERON TRANSCRIPTIONAL REPRESSOR-RELATED"/>
    <property type="match status" value="1"/>
</dbReference>
<dbReference type="InterPro" id="IPR014036">
    <property type="entry name" value="DeoR-like_C"/>
</dbReference>
<sequence length="262" mass="29067">MQRRQSKKERRQTRILDALKHNPAKRVNELAEELEVSPETIRRDLSELDAEGRIRRTYGGAVRTSPLEPALADRMKLHVQAREQIAACAVDALQDVENLYIGGGATTLHFARALRQVERSLTILTASFEIAIELAANPLFKVISVPGRVELQEGLVHGPDTLRFIADYHVQAAIIGASAIDEVGVSEAHPSAADVYAAMIQQAEHTYVVADRSKIGHKSLKRILNWNERTTLVTDCDLSRDMQQSFEAAGANLAVADYQRRP</sequence>
<dbReference type="Pfam" id="PF08220">
    <property type="entry name" value="HTH_DeoR"/>
    <property type="match status" value="1"/>
</dbReference>
<evidence type="ECO:0000256" key="2">
    <source>
        <dbReference type="ARBA" id="ARBA00023125"/>
    </source>
</evidence>
<feature type="domain" description="HTH deoR-type" evidence="4">
    <location>
        <begin position="8"/>
        <end position="63"/>
    </location>
</feature>
<dbReference type="AlphaFoldDB" id="A0A348WC95"/>
<accession>A0A348WC95</accession>
<dbReference type="SMART" id="SM00420">
    <property type="entry name" value="HTH_DEOR"/>
    <property type="match status" value="1"/>
</dbReference>
<dbReference type="Pfam" id="PF00455">
    <property type="entry name" value="DeoRC"/>
    <property type="match status" value="1"/>
</dbReference>
<comment type="caution">
    <text evidence="5">The sequence shown here is derived from an EMBL/GenBank/DDBJ whole genome shotgun (WGS) entry which is preliminary data.</text>
</comment>
<gene>
    <name evidence="5" type="ORF">DCS45_09820</name>
</gene>
<dbReference type="SUPFAM" id="SSF46785">
    <property type="entry name" value="Winged helix' DNA-binding domain"/>
    <property type="match status" value="1"/>
</dbReference>
<reference evidence="5 6" key="1">
    <citation type="journal article" date="2018" name="Nat. Biotechnol.">
        <title>A standardized bacterial taxonomy based on genome phylogeny substantially revises the tree of life.</title>
        <authorList>
            <person name="Parks D.H."/>
            <person name="Chuvochina M."/>
            <person name="Waite D.W."/>
            <person name="Rinke C."/>
            <person name="Skarshewski A."/>
            <person name="Chaumeil P.A."/>
            <person name="Hugenholtz P."/>
        </authorList>
    </citation>
    <scope>NUCLEOTIDE SEQUENCE [LARGE SCALE GENOMIC DNA]</scope>
    <source>
        <strain evidence="5">UBA9169</strain>
    </source>
</reference>
<keyword evidence="3" id="KW-0804">Transcription</keyword>
<dbReference type="PROSITE" id="PS51000">
    <property type="entry name" value="HTH_DEOR_2"/>
    <property type="match status" value="1"/>
</dbReference>
<dbReference type="PRINTS" id="PR00037">
    <property type="entry name" value="HTHLACR"/>
</dbReference>
<dbReference type="SUPFAM" id="SSF100950">
    <property type="entry name" value="NagB/RpiA/CoA transferase-like"/>
    <property type="match status" value="1"/>
</dbReference>
<dbReference type="Gene3D" id="1.10.10.10">
    <property type="entry name" value="Winged helix-like DNA-binding domain superfamily/Winged helix DNA-binding domain"/>
    <property type="match status" value="1"/>
</dbReference>
<dbReference type="InterPro" id="IPR036390">
    <property type="entry name" value="WH_DNA-bd_sf"/>
</dbReference>
<dbReference type="Proteomes" id="UP000264719">
    <property type="component" value="Unassembled WGS sequence"/>
</dbReference>
<protein>
    <submittedName>
        <fullName evidence="5">DeoR/GlpR transcriptional regulator</fullName>
    </submittedName>
</protein>
<evidence type="ECO:0000313" key="6">
    <source>
        <dbReference type="Proteomes" id="UP000264719"/>
    </source>
</evidence>
<dbReference type="GO" id="GO:0003677">
    <property type="term" value="F:DNA binding"/>
    <property type="evidence" value="ECO:0007669"/>
    <property type="project" value="UniProtKB-KW"/>
</dbReference>
<evidence type="ECO:0000259" key="4">
    <source>
        <dbReference type="PROSITE" id="PS51000"/>
    </source>
</evidence>
<dbReference type="GO" id="GO:0003700">
    <property type="term" value="F:DNA-binding transcription factor activity"/>
    <property type="evidence" value="ECO:0007669"/>
    <property type="project" value="InterPro"/>
</dbReference>
<dbReference type="RefSeq" id="WP_339855190.1">
    <property type="nucleotide sequence ID" value="NZ_CAXAXR010000017.1"/>
</dbReference>
<dbReference type="PROSITE" id="PS00894">
    <property type="entry name" value="HTH_DEOR_1"/>
    <property type="match status" value="1"/>
</dbReference>
<dbReference type="SMART" id="SM01134">
    <property type="entry name" value="DeoRC"/>
    <property type="match status" value="1"/>
</dbReference>
<dbReference type="EMBL" id="DMVW01000097">
    <property type="protein sequence ID" value="HAR52157.1"/>
    <property type="molecule type" value="Genomic_DNA"/>
</dbReference>
<dbReference type="InterPro" id="IPR050313">
    <property type="entry name" value="Carb_Metab_HTH_regulators"/>
</dbReference>